<comment type="caution">
    <text evidence="2">The sequence shown here is derived from an EMBL/GenBank/DDBJ whole genome shotgun (WGS) entry which is preliminary data.</text>
</comment>
<dbReference type="SMART" id="SM00364">
    <property type="entry name" value="LRR_BAC"/>
    <property type="match status" value="4"/>
</dbReference>
<dbReference type="PANTHER" id="PTHR48007">
    <property type="entry name" value="LEUCINE-RICH REPEAT RECEPTOR-LIKE PROTEIN KINASE PXC1"/>
    <property type="match status" value="1"/>
</dbReference>
<dbReference type="Pfam" id="PF13573">
    <property type="entry name" value="SprB"/>
    <property type="match status" value="1"/>
</dbReference>
<dbReference type="PROSITE" id="PS51450">
    <property type="entry name" value="LRR"/>
    <property type="match status" value="1"/>
</dbReference>
<evidence type="ECO:0000313" key="3">
    <source>
        <dbReference type="Proteomes" id="UP000753961"/>
    </source>
</evidence>
<organism evidence="2 3">
    <name type="scientific">Membranihabitans marinus</name>
    <dbReference type="NCBI Taxonomy" id="1227546"/>
    <lineage>
        <taxon>Bacteria</taxon>
        <taxon>Pseudomonadati</taxon>
        <taxon>Bacteroidota</taxon>
        <taxon>Saprospiria</taxon>
        <taxon>Saprospirales</taxon>
        <taxon>Saprospiraceae</taxon>
        <taxon>Membranihabitans</taxon>
    </lineage>
</organism>
<dbReference type="InterPro" id="IPR046959">
    <property type="entry name" value="PRK1-6/SRF4-like"/>
</dbReference>
<dbReference type="Proteomes" id="UP000753961">
    <property type="component" value="Unassembled WGS sequence"/>
</dbReference>
<reference evidence="2" key="1">
    <citation type="submission" date="2021-06" db="EMBL/GenBank/DDBJ databases">
        <title>44 bacteria genomes isolated from Dapeng, Shenzhen.</title>
        <authorList>
            <person name="Zheng W."/>
            <person name="Yu S."/>
            <person name="Huang Y."/>
        </authorList>
    </citation>
    <scope>NUCLEOTIDE SEQUENCE</scope>
    <source>
        <strain evidence="2">DP5N28-2</strain>
    </source>
</reference>
<protein>
    <recommendedName>
        <fullName evidence="4">Por secretion system C-terminal sorting domain-containing protein</fullName>
    </recommendedName>
</protein>
<evidence type="ECO:0008006" key="4">
    <source>
        <dbReference type="Google" id="ProtNLM"/>
    </source>
</evidence>
<evidence type="ECO:0000313" key="2">
    <source>
        <dbReference type="EMBL" id="MBY5957846.1"/>
    </source>
</evidence>
<dbReference type="SUPFAM" id="SSF48726">
    <property type="entry name" value="Immunoglobulin"/>
    <property type="match status" value="1"/>
</dbReference>
<feature type="signal peptide" evidence="1">
    <location>
        <begin position="1"/>
        <end position="21"/>
    </location>
</feature>
<dbReference type="Gene3D" id="3.80.10.10">
    <property type="entry name" value="Ribonuclease Inhibitor"/>
    <property type="match status" value="3"/>
</dbReference>
<keyword evidence="3" id="KW-1185">Reference proteome</keyword>
<dbReference type="Gene3D" id="2.60.40.740">
    <property type="match status" value="1"/>
</dbReference>
<gene>
    <name evidence="2" type="ORF">KUV50_06880</name>
</gene>
<dbReference type="InterPro" id="IPR032675">
    <property type="entry name" value="LRR_dom_sf"/>
</dbReference>
<dbReference type="SUPFAM" id="SSF52058">
    <property type="entry name" value="L domain-like"/>
    <property type="match status" value="1"/>
</dbReference>
<dbReference type="EMBL" id="JAHVHU010000006">
    <property type="protein sequence ID" value="MBY5957846.1"/>
    <property type="molecule type" value="Genomic_DNA"/>
</dbReference>
<sequence length="994" mass="111795">MRCVHWVFTLFFFLLLGKVCAQDCRPQNDSMVLVDFFGATNGGSWKVRWNLNRPFKDWHGISVNQAGCVTAILLSDNNLQGNIPDLNLPFLVKLDVSDNNMLSTLPAFSKVQKLQHLNISKNRFHGSLPALKNSAGMEVLIANHNRLDGSLPDYSHMTEIQILNLANNALSGTVSFLSMMDQLSYLNLRNNNFHGNLPILHNKSNLTEIDVSQNQFSGPLPVIDRLGQMTKANFSENKLTGSFTWPKEVSVLQELNISHNRLSDTLPATGPIGKLEKFYASGNRFSGPIPHLDLPHLRELLLDGNQLTGSIPVFDDLPVLEQFSLRKNELEDVDFTHEYLNQIIFSDISENRLTFQDVVPFRNFRGGTIVLFPQKNFNFLFDSFTVTKGNNYTIKLDTDEDHFNTEYRWFQNGERINQHLNKEYFISNTIPQDAGTYTVTMTNSTFPGVSIMSDTFTLVVNCPQVIEERQIKLCPGEIFTYKGRTYDADTTFADSVFSQNEFVCDSLYLFTVETFQPDTVHAMSELCEGEVYYFGPDSLELTQSGSYLDTFTNLGGCDSIVRLDLRFRPVYHETRDVGLCPGEEFHYEDSVYHTDVDLVDSFSSIYGCDSIVTLQVRFSDPVRTTTRYDLCSGDSILLNGQYFSTSTSWTDTLSARGGCDSIATVQVVVHDQYEKTINVELCSPDTYEWQDRKLSSSGRYSDTLQTIFGCDSIVHLNLTIAPSYFSRDTIYMCPGDSVFFNTGWLTGPGIYFSERTSVSGCDSVNVLEIMLQEYAEKELVLDRCMGDTVRINEKSYTRSGMYTDTLFSETSCDTLITIDLSFTELVLMDSTIVGTGTTDSTGSITVEAGGGQAPYRYAWNTGDTTALLDSVAAGDYTLTITDSLGCSAIFELTVPVMTFVWQSVEKKSWIKVRPNFVDRSSRTSVYLDVQKGMRGSTISLYNEMGQEVSKKSFDVLESGHSMIWELGSYPAGVYYFHIREEGTSAFQVERLVVL</sequence>
<name>A0A953HTB7_9BACT</name>
<dbReference type="AlphaFoldDB" id="A0A953HTB7"/>
<keyword evidence="1" id="KW-0732">Signal</keyword>
<dbReference type="Gene3D" id="2.60.40.10">
    <property type="entry name" value="Immunoglobulins"/>
    <property type="match status" value="1"/>
</dbReference>
<proteinExistence type="predicted"/>
<accession>A0A953HTB7</accession>
<dbReference type="RefSeq" id="WP_222579367.1">
    <property type="nucleotide sequence ID" value="NZ_JAHVHU010000006.1"/>
</dbReference>
<dbReference type="Pfam" id="PF00560">
    <property type="entry name" value="LRR_1"/>
    <property type="match status" value="1"/>
</dbReference>
<dbReference type="InterPro" id="IPR013783">
    <property type="entry name" value="Ig-like_fold"/>
</dbReference>
<dbReference type="PANTHER" id="PTHR48007:SF4">
    <property type="entry name" value="LEUCINE-RICH REPEAT RECEPTOR-LIKE PROTEIN KINASE PXC1"/>
    <property type="match status" value="1"/>
</dbReference>
<feature type="chain" id="PRO_5037468305" description="Por secretion system C-terminal sorting domain-containing protein" evidence="1">
    <location>
        <begin position="22"/>
        <end position="994"/>
    </location>
</feature>
<dbReference type="InterPro" id="IPR036179">
    <property type="entry name" value="Ig-like_dom_sf"/>
</dbReference>
<dbReference type="InterPro" id="IPR025667">
    <property type="entry name" value="SprB_repeat"/>
</dbReference>
<dbReference type="InterPro" id="IPR001611">
    <property type="entry name" value="Leu-rich_rpt"/>
</dbReference>
<evidence type="ECO:0000256" key="1">
    <source>
        <dbReference type="SAM" id="SignalP"/>
    </source>
</evidence>